<reference evidence="1" key="1">
    <citation type="submission" date="2015-04" db="UniProtKB">
        <authorList>
            <consortium name="EnsemblPlants"/>
        </authorList>
    </citation>
    <scope>IDENTIFICATION</scope>
</reference>
<evidence type="ECO:0000313" key="2">
    <source>
        <dbReference type="Proteomes" id="UP000008021"/>
    </source>
</evidence>
<dbReference type="PANTHER" id="PTHR45224">
    <property type="entry name" value="OS01G0527900 PROTEIN-RELATED"/>
    <property type="match status" value="1"/>
</dbReference>
<dbReference type="Proteomes" id="UP000008021">
    <property type="component" value="Chromosome 7"/>
</dbReference>
<dbReference type="AlphaFoldDB" id="A0A0E0EAG7"/>
<dbReference type="Gramene" id="OMERI07G09490.1">
    <property type="protein sequence ID" value="OMERI07G09490.1"/>
    <property type="gene ID" value="OMERI07G09490"/>
</dbReference>
<protein>
    <submittedName>
        <fullName evidence="1">Uncharacterized protein</fullName>
    </submittedName>
</protein>
<name>A0A0E0EAG7_9ORYZ</name>
<proteinExistence type="predicted"/>
<sequence length="113" mass="12414">MASSSAQGLWWASPSSANMEDSDLQVWGVDSTPPGGLLNFLNKNIPNHSPAQTVINGISSQPINVGNDTNNSDCPRSEKRMLWTKNEDTILVGAWLNNSNDPIHANYKKNEQY</sequence>
<dbReference type="EnsemblPlants" id="OMERI07G09490.1">
    <property type="protein sequence ID" value="OMERI07G09490.1"/>
    <property type="gene ID" value="OMERI07G09490"/>
</dbReference>
<organism evidence="1">
    <name type="scientific">Oryza meridionalis</name>
    <dbReference type="NCBI Taxonomy" id="40149"/>
    <lineage>
        <taxon>Eukaryota</taxon>
        <taxon>Viridiplantae</taxon>
        <taxon>Streptophyta</taxon>
        <taxon>Embryophyta</taxon>
        <taxon>Tracheophyta</taxon>
        <taxon>Spermatophyta</taxon>
        <taxon>Magnoliopsida</taxon>
        <taxon>Liliopsida</taxon>
        <taxon>Poales</taxon>
        <taxon>Poaceae</taxon>
        <taxon>BOP clade</taxon>
        <taxon>Oryzoideae</taxon>
        <taxon>Oryzeae</taxon>
        <taxon>Oryzinae</taxon>
        <taxon>Oryza</taxon>
    </lineage>
</organism>
<evidence type="ECO:0000313" key="1">
    <source>
        <dbReference type="EnsemblPlants" id="OMERI07G09490.1"/>
    </source>
</evidence>
<dbReference type="PANTHER" id="PTHR45224:SF16">
    <property type="entry name" value="OS01G0527900 PROTEIN"/>
    <property type="match status" value="1"/>
</dbReference>
<dbReference type="HOGENOM" id="CLU_2241042_0_0_1"/>
<accession>A0A0E0EAG7</accession>
<keyword evidence="2" id="KW-1185">Reference proteome</keyword>
<reference evidence="1" key="2">
    <citation type="submission" date="2018-05" db="EMBL/GenBank/DDBJ databases">
        <title>OmerRS3 (Oryza meridionalis Reference Sequence Version 3).</title>
        <authorList>
            <person name="Zhang J."/>
            <person name="Kudrna D."/>
            <person name="Lee S."/>
            <person name="Talag J."/>
            <person name="Welchert J."/>
            <person name="Wing R.A."/>
        </authorList>
    </citation>
    <scope>NUCLEOTIDE SEQUENCE [LARGE SCALE GENOMIC DNA]</scope>
    <source>
        <strain evidence="1">cv. OR44</strain>
    </source>
</reference>